<reference evidence="1" key="1">
    <citation type="submission" date="2023-04" db="EMBL/GenBank/DDBJ databases">
        <title>Phytophthora lilii NBRC 32176.</title>
        <authorList>
            <person name="Ichikawa N."/>
            <person name="Sato H."/>
            <person name="Tonouchi N."/>
        </authorList>
    </citation>
    <scope>NUCLEOTIDE SEQUENCE</scope>
    <source>
        <strain evidence="1">NBRC 32176</strain>
    </source>
</reference>
<organism evidence="1 2">
    <name type="scientific">Phytophthora lilii</name>
    <dbReference type="NCBI Taxonomy" id="2077276"/>
    <lineage>
        <taxon>Eukaryota</taxon>
        <taxon>Sar</taxon>
        <taxon>Stramenopiles</taxon>
        <taxon>Oomycota</taxon>
        <taxon>Peronosporomycetes</taxon>
        <taxon>Peronosporales</taxon>
        <taxon>Peronosporaceae</taxon>
        <taxon>Phytophthora</taxon>
    </lineage>
</organism>
<evidence type="ECO:0000313" key="2">
    <source>
        <dbReference type="Proteomes" id="UP001165083"/>
    </source>
</evidence>
<evidence type="ECO:0000313" key="1">
    <source>
        <dbReference type="EMBL" id="GMF12626.1"/>
    </source>
</evidence>
<sequence>MQLKLWKRAFCLFVDNFILPFAFRSDADLFRHQIEDATIRRLLIKYADDLRNLYDRYAVEDPKHKNTAERVTAFTFIQCLLDRGVLDMTLTSDKVLGILSKVLRSIKSAAPSGPSQDSPFLSAKAGGRAGEDDDVMYPEFEEALIAVACHKFPDPYISLESRVEKFFSVYIRERRG</sequence>
<dbReference type="Proteomes" id="UP001165083">
    <property type="component" value="Unassembled WGS sequence"/>
</dbReference>
<name>A0A9W6TDC6_9STRA</name>
<proteinExistence type="predicted"/>
<gene>
    <name evidence="1" type="ORF">Plil01_000320700</name>
</gene>
<accession>A0A9W6TDC6</accession>
<dbReference type="AlphaFoldDB" id="A0A9W6TDC6"/>
<dbReference type="EMBL" id="BSXW01000127">
    <property type="protein sequence ID" value="GMF12626.1"/>
    <property type="molecule type" value="Genomic_DNA"/>
</dbReference>
<comment type="caution">
    <text evidence="1">The sequence shown here is derived from an EMBL/GenBank/DDBJ whole genome shotgun (WGS) entry which is preliminary data.</text>
</comment>
<keyword evidence="2" id="KW-1185">Reference proteome</keyword>
<protein>
    <submittedName>
        <fullName evidence="1">Unnamed protein product</fullName>
    </submittedName>
</protein>
<dbReference type="OrthoDB" id="69923at2759"/>